<dbReference type="Pfam" id="PF01435">
    <property type="entry name" value="Peptidase_M48"/>
    <property type="match status" value="1"/>
</dbReference>
<keyword evidence="5 6" id="KW-0482">Metalloprotease</keyword>
<reference evidence="8 9" key="1">
    <citation type="submission" date="2019-09" db="EMBL/GenBank/DDBJ databases">
        <title>NBRP : Genome information of microbial organism related human and environment.</title>
        <authorList>
            <person name="Hattori M."/>
            <person name="Oshima K."/>
            <person name="Inaba H."/>
            <person name="Suda W."/>
            <person name="Sakamoto M."/>
            <person name="Iino T."/>
            <person name="Kitahara M."/>
            <person name="Oshida Y."/>
            <person name="Iida T."/>
            <person name="Kudo T."/>
            <person name="Itoh T."/>
            <person name="Ohkuma M."/>
        </authorList>
    </citation>
    <scope>NUCLEOTIDE SEQUENCE [LARGE SCALE GENOMIC DNA]</scope>
    <source>
        <strain evidence="8 9">Mie-1</strain>
    </source>
</reference>
<dbReference type="InterPro" id="IPR001915">
    <property type="entry name" value="Peptidase_M48"/>
</dbReference>
<keyword evidence="4 6" id="KW-0862">Zinc</keyword>
<evidence type="ECO:0000256" key="2">
    <source>
        <dbReference type="ARBA" id="ARBA00022723"/>
    </source>
</evidence>
<dbReference type="AlphaFoldDB" id="A0A5A7N1S9"/>
<dbReference type="EMBL" id="BKCM01000020">
    <property type="protein sequence ID" value="GER02213.1"/>
    <property type="molecule type" value="Genomic_DNA"/>
</dbReference>
<protein>
    <recommendedName>
        <fullName evidence="7">Peptidase M48 domain-containing protein</fullName>
    </recommendedName>
</protein>
<name>A0A5A7N1S9_9PROT</name>
<dbReference type="GO" id="GO:0004222">
    <property type="term" value="F:metalloendopeptidase activity"/>
    <property type="evidence" value="ECO:0007669"/>
    <property type="project" value="InterPro"/>
</dbReference>
<dbReference type="GO" id="GO:0006508">
    <property type="term" value="P:proteolysis"/>
    <property type="evidence" value="ECO:0007669"/>
    <property type="project" value="UniProtKB-KW"/>
</dbReference>
<evidence type="ECO:0000256" key="4">
    <source>
        <dbReference type="ARBA" id="ARBA00022833"/>
    </source>
</evidence>
<keyword evidence="9" id="KW-1185">Reference proteome</keyword>
<evidence type="ECO:0000259" key="7">
    <source>
        <dbReference type="Pfam" id="PF01435"/>
    </source>
</evidence>
<evidence type="ECO:0000256" key="1">
    <source>
        <dbReference type="ARBA" id="ARBA00022670"/>
    </source>
</evidence>
<keyword evidence="1 6" id="KW-0645">Protease</keyword>
<proteinExistence type="inferred from homology"/>
<dbReference type="Proteomes" id="UP000325187">
    <property type="component" value="Unassembled WGS sequence"/>
</dbReference>
<sequence>MNVVTPDSDMASLQKGIPLSAWAGSETPAVPNNWGEKTATASDAITWPLLGPAFRGFSASANWPSTGRSDADDSDLSPACLYSLSIDEARDPVAHTSEAKIFFSRALFETPELEPAFPFIVGHEAAHLLLRHEDKAREKFQRAGTFLSVSFASVFGSLIDFPLAPLGITAVGKWRDETIAQALGLGEAEAEADVLGYCLARAAGFELAGLDSVMRTLGNLFPTLTTGNASHAPLEVRLAALPRTEEACDAAMALLPRADQAIADGDGKASARIVDLETRPTETIRR</sequence>
<keyword evidence="2" id="KW-0479">Metal-binding</keyword>
<comment type="caution">
    <text evidence="8">The sequence shown here is derived from an EMBL/GenBank/DDBJ whole genome shotgun (WGS) entry which is preliminary data.</text>
</comment>
<accession>A0A5A7N1S9</accession>
<dbReference type="GO" id="GO:0046872">
    <property type="term" value="F:metal ion binding"/>
    <property type="evidence" value="ECO:0007669"/>
    <property type="project" value="UniProtKB-KW"/>
</dbReference>
<comment type="similarity">
    <text evidence="6">Belongs to the peptidase M48 family.</text>
</comment>
<keyword evidence="3 6" id="KW-0378">Hydrolase</keyword>
<evidence type="ECO:0000256" key="5">
    <source>
        <dbReference type="ARBA" id="ARBA00023049"/>
    </source>
</evidence>
<dbReference type="RefSeq" id="WP_150002872.1">
    <property type="nucleotide sequence ID" value="NZ_BKCM01000020.1"/>
</dbReference>
<comment type="cofactor">
    <cofactor evidence="6">
        <name>Zn(2+)</name>
        <dbReference type="ChEBI" id="CHEBI:29105"/>
    </cofactor>
    <text evidence="6">Binds 1 zinc ion per subunit.</text>
</comment>
<evidence type="ECO:0000256" key="3">
    <source>
        <dbReference type="ARBA" id="ARBA00022801"/>
    </source>
</evidence>
<evidence type="ECO:0000313" key="9">
    <source>
        <dbReference type="Proteomes" id="UP000325187"/>
    </source>
</evidence>
<feature type="domain" description="Peptidase M48" evidence="7">
    <location>
        <begin position="95"/>
        <end position="242"/>
    </location>
</feature>
<evidence type="ECO:0000256" key="6">
    <source>
        <dbReference type="RuleBase" id="RU003983"/>
    </source>
</evidence>
<evidence type="ECO:0000313" key="8">
    <source>
        <dbReference type="EMBL" id="GER02213.1"/>
    </source>
</evidence>
<organism evidence="8 9">
    <name type="scientific">Iodidimonas gelatinilytica</name>
    <dbReference type="NCBI Taxonomy" id="1236966"/>
    <lineage>
        <taxon>Bacteria</taxon>
        <taxon>Pseudomonadati</taxon>
        <taxon>Pseudomonadota</taxon>
        <taxon>Alphaproteobacteria</taxon>
        <taxon>Iodidimonadales</taxon>
        <taxon>Iodidimonadaceae</taxon>
        <taxon>Iodidimonas</taxon>
    </lineage>
</organism>
<gene>
    <name evidence="8" type="ORF">JCM17845_28360</name>
</gene>